<dbReference type="KEGG" id="spu:105442275"/>
<dbReference type="PANTHER" id="PTHR25480:SF0">
    <property type="entry name" value="C-MAF-INDUCING PROTEIN"/>
    <property type="match status" value="1"/>
</dbReference>
<dbReference type="Gene3D" id="3.80.10.10">
    <property type="entry name" value="Ribonuclease Inhibitor"/>
    <property type="match status" value="1"/>
</dbReference>
<dbReference type="SUPFAM" id="SSF52047">
    <property type="entry name" value="RNI-like"/>
    <property type="match status" value="1"/>
</dbReference>
<protein>
    <submittedName>
        <fullName evidence="1">Uncharacterized protein</fullName>
    </submittedName>
</protein>
<dbReference type="InterPro" id="IPR032675">
    <property type="entry name" value="LRR_dom_sf"/>
</dbReference>
<evidence type="ECO:0000313" key="1">
    <source>
        <dbReference type="EnsemblMetazoa" id="XP_030849617"/>
    </source>
</evidence>
<dbReference type="RefSeq" id="XP_030849617.1">
    <property type="nucleotide sequence ID" value="XM_030993757.1"/>
</dbReference>
<dbReference type="AlphaFoldDB" id="A0A7M7PFL8"/>
<dbReference type="GeneID" id="105442275"/>
<accession>A0A7M7PFL8</accession>
<dbReference type="InterPro" id="IPR052813">
    <property type="entry name" value="CMIP"/>
</dbReference>
<reference evidence="2" key="1">
    <citation type="submission" date="2015-02" db="EMBL/GenBank/DDBJ databases">
        <title>Genome sequencing for Strongylocentrotus purpuratus.</title>
        <authorList>
            <person name="Murali S."/>
            <person name="Liu Y."/>
            <person name="Vee V."/>
            <person name="English A."/>
            <person name="Wang M."/>
            <person name="Skinner E."/>
            <person name="Han Y."/>
            <person name="Muzny D.M."/>
            <person name="Worley K.C."/>
            <person name="Gibbs R.A."/>
        </authorList>
    </citation>
    <scope>NUCLEOTIDE SEQUENCE</scope>
</reference>
<evidence type="ECO:0000313" key="2">
    <source>
        <dbReference type="Proteomes" id="UP000007110"/>
    </source>
</evidence>
<dbReference type="Proteomes" id="UP000007110">
    <property type="component" value="Unassembled WGS sequence"/>
</dbReference>
<dbReference type="PANTHER" id="PTHR25480">
    <property type="entry name" value="LEUCINE-RICH REPEAT-CONTAINING PROTEIN 73"/>
    <property type="match status" value="1"/>
</dbReference>
<sequence length="265" mass="29754">MTVKLWSCLRSFTSLNHLNISDSSLSFPPLPPELPSVLKLSAEKVTSQSYEGVLSSLPGLRVIDITTDDAERDIPRITAGLCRRHTGEQQLTHIKLTTPSSLPLEKKRVSSETMKGLGLLIKYKFKNLHRLDLYRVRGTCEEDLVYLIECCRLVKSMRHVVLESCRTTEGGLLEFHLKDLQTSPGDLSVLVYDIDGETVKDVESFKYLGSTKNSDASCTNDIKIRIAIAKKRMVDLHVLWNDRNISTGLKIKLVKTLVWSALLNG</sequence>
<dbReference type="InParanoid" id="A0A7M7PFL8"/>
<name>A0A7M7PFL8_STRPU</name>
<dbReference type="OrthoDB" id="10059790at2759"/>
<organism evidence="1 2">
    <name type="scientific">Strongylocentrotus purpuratus</name>
    <name type="common">Purple sea urchin</name>
    <dbReference type="NCBI Taxonomy" id="7668"/>
    <lineage>
        <taxon>Eukaryota</taxon>
        <taxon>Metazoa</taxon>
        <taxon>Echinodermata</taxon>
        <taxon>Eleutherozoa</taxon>
        <taxon>Echinozoa</taxon>
        <taxon>Echinoidea</taxon>
        <taxon>Euechinoidea</taxon>
        <taxon>Echinacea</taxon>
        <taxon>Camarodonta</taxon>
        <taxon>Echinidea</taxon>
        <taxon>Strongylocentrotidae</taxon>
        <taxon>Strongylocentrotus</taxon>
    </lineage>
</organism>
<reference evidence="1" key="2">
    <citation type="submission" date="2021-01" db="UniProtKB">
        <authorList>
            <consortium name="EnsemblMetazoa"/>
        </authorList>
    </citation>
    <scope>IDENTIFICATION</scope>
</reference>
<proteinExistence type="predicted"/>
<dbReference type="EnsemblMetazoa" id="XM_030993757">
    <property type="protein sequence ID" value="XP_030849617"/>
    <property type="gene ID" value="LOC105442275"/>
</dbReference>
<keyword evidence="2" id="KW-1185">Reference proteome</keyword>